<feature type="region of interest" description="Disordered" evidence="1">
    <location>
        <begin position="1"/>
        <end position="34"/>
    </location>
</feature>
<dbReference type="InterPro" id="IPR002048">
    <property type="entry name" value="EF_hand_dom"/>
</dbReference>
<reference evidence="3 4" key="1">
    <citation type="journal article" date="2007" name="Science">
        <title>The Chlamydomonas genome reveals the evolution of key animal and plant functions.</title>
        <authorList>
            <person name="Merchant S.S."/>
            <person name="Prochnik S.E."/>
            <person name="Vallon O."/>
            <person name="Harris E.H."/>
            <person name="Karpowicz S.J."/>
            <person name="Witman G.B."/>
            <person name="Terry A."/>
            <person name="Salamov A."/>
            <person name="Fritz-Laylin L.K."/>
            <person name="Marechal-Drouard L."/>
            <person name="Marshall W.F."/>
            <person name="Qu L.H."/>
            <person name="Nelson D.R."/>
            <person name="Sanderfoot A.A."/>
            <person name="Spalding M.H."/>
            <person name="Kapitonov V.V."/>
            <person name="Ren Q."/>
            <person name="Ferris P."/>
            <person name="Lindquist E."/>
            <person name="Shapiro H."/>
            <person name="Lucas S.M."/>
            <person name="Grimwood J."/>
            <person name="Schmutz J."/>
            <person name="Cardol P."/>
            <person name="Cerutti H."/>
            <person name="Chanfreau G."/>
            <person name="Chen C.L."/>
            <person name="Cognat V."/>
            <person name="Croft M.T."/>
            <person name="Dent R."/>
            <person name="Dutcher S."/>
            <person name="Fernandez E."/>
            <person name="Fukuzawa H."/>
            <person name="Gonzalez-Ballester D."/>
            <person name="Gonzalez-Halphen D."/>
            <person name="Hallmann A."/>
            <person name="Hanikenne M."/>
            <person name="Hippler M."/>
            <person name="Inwood W."/>
            <person name="Jabbari K."/>
            <person name="Kalanon M."/>
            <person name="Kuras R."/>
            <person name="Lefebvre P.A."/>
            <person name="Lemaire S.D."/>
            <person name="Lobanov A.V."/>
            <person name="Lohr M."/>
            <person name="Manuell A."/>
            <person name="Meier I."/>
            <person name="Mets L."/>
            <person name="Mittag M."/>
            <person name="Mittelmeier T."/>
            <person name="Moroney J.V."/>
            <person name="Moseley J."/>
            <person name="Napoli C."/>
            <person name="Nedelcu A.M."/>
            <person name="Niyogi K."/>
            <person name="Novoselov S.V."/>
            <person name="Paulsen I.T."/>
            <person name="Pazour G."/>
            <person name="Purton S."/>
            <person name="Ral J.P."/>
            <person name="Riano-Pachon D.M."/>
            <person name="Riekhof W."/>
            <person name="Rymarquis L."/>
            <person name="Schroda M."/>
            <person name="Stern D."/>
            <person name="Umen J."/>
            <person name="Willows R."/>
            <person name="Wilson N."/>
            <person name="Zimmer S.L."/>
            <person name="Allmer J."/>
            <person name="Balk J."/>
            <person name="Bisova K."/>
            <person name="Chen C.J."/>
            <person name="Elias M."/>
            <person name="Gendler K."/>
            <person name="Hauser C."/>
            <person name="Lamb M.R."/>
            <person name="Ledford H."/>
            <person name="Long J.C."/>
            <person name="Minagawa J."/>
            <person name="Page M.D."/>
            <person name="Pan J."/>
            <person name="Pootakham W."/>
            <person name="Roje S."/>
            <person name="Rose A."/>
            <person name="Stahlberg E."/>
            <person name="Terauchi A.M."/>
            <person name="Yang P."/>
            <person name="Ball S."/>
            <person name="Bowler C."/>
            <person name="Dieckmann C.L."/>
            <person name="Gladyshev V.N."/>
            <person name="Green P."/>
            <person name="Jorgensen R."/>
            <person name="Mayfield S."/>
            <person name="Mueller-Roeber B."/>
            <person name="Rajamani S."/>
            <person name="Sayre R.T."/>
            <person name="Brokstein P."/>
            <person name="Dubchak I."/>
            <person name="Goodstein D."/>
            <person name="Hornick L."/>
            <person name="Huang Y.W."/>
            <person name="Jhaveri J."/>
            <person name="Luo Y."/>
            <person name="Martinez D."/>
            <person name="Ngau W.C."/>
            <person name="Otillar B."/>
            <person name="Poliakov A."/>
            <person name="Porter A."/>
            <person name="Szajkowski L."/>
            <person name="Werner G."/>
            <person name="Zhou K."/>
            <person name="Grigoriev I.V."/>
            <person name="Rokhsar D.S."/>
            <person name="Grossman A.R."/>
        </authorList>
    </citation>
    <scope>NUCLEOTIDE SEQUENCE [LARGE SCALE GENOMIC DNA]</scope>
    <source>
        <strain evidence="4">CC-503</strain>
    </source>
</reference>
<evidence type="ECO:0000313" key="3">
    <source>
        <dbReference type="EMBL" id="PNW88931.1"/>
    </source>
</evidence>
<evidence type="ECO:0000256" key="1">
    <source>
        <dbReference type="SAM" id="MobiDB-lite"/>
    </source>
</evidence>
<reference evidence="6" key="3">
    <citation type="journal article" date="2022" name="Nat. Struct. Mol. Biol.">
        <title>Ciliary central apparatus structure reveals mechanisms of microtubule patterning.</title>
        <authorList>
            <person name="Gui M."/>
            <person name="Wang X."/>
            <person name="Dutcher S.K."/>
            <person name="Brown A."/>
            <person name="Zhang R."/>
        </authorList>
    </citation>
    <scope>STRUCTURE BY ELECTRON MICROSCOPY (3.70 ANGSTROMS) OF 316-478</scope>
</reference>
<evidence type="ECO:0007829" key="5">
    <source>
        <dbReference type="PDB" id="7N61"/>
    </source>
</evidence>
<dbReference type="HOGENOM" id="CLU_367772_0_0_1"/>
<keyword evidence="4" id="KW-1185">Reference proteome</keyword>
<dbReference type="GeneID" id="5715750"/>
<feature type="domain" description="EF-hand" evidence="2">
    <location>
        <begin position="224"/>
        <end position="259"/>
    </location>
</feature>
<dbReference type="Pfam" id="PF13499">
    <property type="entry name" value="EF-hand_7"/>
    <property type="match status" value="1"/>
</dbReference>
<dbReference type="PANTHER" id="PTHR20875:SF0">
    <property type="entry name" value="GH12158P"/>
    <property type="match status" value="1"/>
</dbReference>
<reference evidence="5" key="2">
    <citation type="journal article" date="2022" name="Nat. Struct. Mol. Biol.">
        <title>Cryo-EM structure of an active central apparatus.</title>
        <authorList>
            <person name="Han L."/>
            <person name="Rao Q."/>
            <person name="Yang R."/>
            <person name="Wang Y."/>
            <person name="Chai P."/>
            <person name="Xiong Y."/>
            <person name="Zhang K."/>
        </authorList>
    </citation>
    <scope>STRUCTURE BY ELECTRON MICROSCOPY (3.50 ANGSTROMS)</scope>
</reference>
<feature type="compositionally biased region" description="Polar residues" evidence="1">
    <location>
        <begin position="23"/>
        <end position="34"/>
    </location>
</feature>
<dbReference type="SMART" id="SM00054">
    <property type="entry name" value="EFh"/>
    <property type="match status" value="4"/>
</dbReference>
<dbReference type="PDB" id="7SOM">
    <property type="method" value="EM"/>
    <property type="resolution" value="3.70 A"/>
    <property type="chains" value="L/M/N/O/X/Y=316-478"/>
</dbReference>
<dbReference type="PROSITE" id="PS50222">
    <property type="entry name" value="EF_HAND_2"/>
    <property type="match status" value="2"/>
</dbReference>
<keyword evidence="5 6" id="KW-0002">3D-structure</keyword>
<dbReference type="EMDB" id="EMD-25361"/>
<dbReference type="OrthoDB" id="444540at2759"/>
<dbReference type="InParanoid" id="A8HNF2"/>
<dbReference type="PaxDb" id="3055-EDP09508"/>
<dbReference type="Gramene" id="PNW88931">
    <property type="protein sequence ID" value="PNW88931"/>
    <property type="gene ID" value="CHLRE_01g051050v5"/>
</dbReference>
<evidence type="ECO:0000259" key="2">
    <source>
        <dbReference type="PROSITE" id="PS50222"/>
    </source>
</evidence>
<dbReference type="Gene3D" id="1.10.238.10">
    <property type="entry name" value="EF-hand"/>
    <property type="match status" value="2"/>
</dbReference>
<feature type="domain" description="EF-hand" evidence="2">
    <location>
        <begin position="260"/>
        <end position="295"/>
    </location>
</feature>
<dbReference type="PROSITE" id="PS00018">
    <property type="entry name" value="EF_HAND_1"/>
    <property type="match status" value="1"/>
</dbReference>
<dbReference type="EMDB" id="EMD-24191"/>
<dbReference type="Proteomes" id="UP000006906">
    <property type="component" value="Chromosome 1"/>
</dbReference>
<accession>A8HNF2</accession>
<dbReference type="InterPro" id="IPR018247">
    <property type="entry name" value="EF_Hand_1_Ca_BS"/>
</dbReference>
<gene>
    <name evidence="3" type="ORF">CHLRE_01g051050v5</name>
</gene>
<dbReference type="CDD" id="cd00051">
    <property type="entry name" value="EFh"/>
    <property type="match status" value="1"/>
</dbReference>
<feature type="region of interest" description="Disordered" evidence="1">
    <location>
        <begin position="529"/>
        <end position="589"/>
    </location>
</feature>
<dbReference type="PDB" id="7N61">
    <property type="method" value="EM"/>
    <property type="resolution" value="3.50 A"/>
    <property type="chains" value="0M/0N=1-758"/>
</dbReference>
<dbReference type="STRING" id="3055.A8HNF2"/>
<organism evidence="3 4">
    <name type="scientific">Chlamydomonas reinhardtii</name>
    <name type="common">Chlamydomonas smithii</name>
    <dbReference type="NCBI Taxonomy" id="3055"/>
    <lineage>
        <taxon>Eukaryota</taxon>
        <taxon>Viridiplantae</taxon>
        <taxon>Chlorophyta</taxon>
        <taxon>core chlorophytes</taxon>
        <taxon>Chlorophyceae</taxon>
        <taxon>CS clade</taxon>
        <taxon>Chlamydomonadales</taxon>
        <taxon>Chlamydomonadaceae</taxon>
        <taxon>Chlamydomonas</taxon>
    </lineage>
</organism>
<evidence type="ECO:0007829" key="6">
    <source>
        <dbReference type="PDB" id="7SOM"/>
    </source>
</evidence>
<dbReference type="InterPro" id="IPR011992">
    <property type="entry name" value="EF-hand-dom_pair"/>
</dbReference>
<evidence type="ECO:0000313" key="4">
    <source>
        <dbReference type="Proteomes" id="UP000006906"/>
    </source>
</evidence>
<dbReference type="AlphaFoldDB" id="A8HNF2"/>
<proteinExistence type="evidence at protein level"/>
<dbReference type="PANTHER" id="PTHR20875">
    <property type="entry name" value="EF-HAND CALCIUM-BINDING DOMAIN-CONTAINING PROTEIN 6-RELATED"/>
    <property type="match status" value="1"/>
</dbReference>
<dbReference type="GO" id="GO:0005509">
    <property type="term" value="F:calcium ion binding"/>
    <property type="evidence" value="ECO:0007669"/>
    <property type="project" value="InterPro"/>
</dbReference>
<protein>
    <recommendedName>
        <fullName evidence="2">EF-hand domain-containing protein</fullName>
    </recommendedName>
</protein>
<dbReference type="SUPFAM" id="SSF47473">
    <property type="entry name" value="EF-hand"/>
    <property type="match status" value="2"/>
</dbReference>
<dbReference type="InterPro" id="IPR052603">
    <property type="entry name" value="EFCB6"/>
</dbReference>
<dbReference type="RefSeq" id="XP_001689770.1">
    <property type="nucleotide sequence ID" value="XM_001689718.2"/>
</dbReference>
<sequence>MATYEPPRSPGSRRVRRHAMGVSNASSIDECEASSSARSTVTLIQSGRLVRLQPHERPTDSVARETRTEDRPIVDKVHDKLFKAHRERFVHKVLRSYAQDDSGLLTPDQLRSALDRLHTGLDAAEKDRIVARVAPAQHGKVHYMDFIRSLESPQPLGGPGLGVGFPGVTPQRAAAAGTAPTFWNWQRHKKQHVPGLLEEVREGTFEQAQSDALLTSLMSTKLNQYRDKLRLIFRQMDGNRNSLIDREEFIRGIAKLRINVSKAQVERLFDLCDVDKSGELDYEEFVNRFEENGLASAARNQTRAQPQQPDGAPATVPLAQSLGLTQDEVAGALSHPMVHELARSLYGKASGATSVFVRNDLTRCGQLPVRDMTRCCQALVPGISERQVAAVMAVVDPNSAGGVDYRAFVQKLTETGVANPRMLHSAPARGEGFTATGALTRFGEGGSLTAPDALPSAGSRSLSAVGTCRSPGGSGTTVLPISAGLGVVLQPGGTLPPGAVTTRPAADRTSLDDLHDVCVAPFLESLSRAGNNDLPAQHDNNNNNGGAGGPATSLPSVTRSIDMGTLSRSASLPNAHGGSPTRFGGAGGGGGFGGTAAGLSATGSKAPTHATGRFSRFWDRRYADTSHITSVDPCSASYAPSEGTYVRKGWGSGDASSDFLTYQGADRDQRARQRQAVAVRTTARSEVEAKLSGLDDASGLDDGRLQVARATKQRYEERAEMYDRTRQQHEGGSCIFGRLPPFHEHQLEAANTPARVFW</sequence>
<name>A8HNF2_CHLRE</name>
<dbReference type="EMBL" id="CM008962">
    <property type="protein sequence ID" value="PNW88931.1"/>
    <property type="molecule type" value="Genomic_DNA"/>
</dbReference>
<dbReference type="KEGG" id="cre:CHLRE_01g051050v5"/>